<dbReference type="EMBL" id="CADCUS010000622">
    <property type="protein sequence ID" value="CAA9447880.1"/>
    <property type="molecule type" value="Genomic_DNA"/>
</dbReference>
<feature type="compositionally biased region" description="Basic residues" evidence="1">
    <location>
        <begin position="1"/>
        <end position="16"/>
    </location>
</feature>
<sequence>ALRRDHLRRRPRSRGRDRRDLRRVPARGHPGHARRVRRAGRQAPGDRGVHQGHRDGACDPLRGRLRGHRAAHGQAEGRPPPGGGAGAVPGAQARHQHGGRLRRLLPRRRDAVHLPALRGHAPGGAM</sequence>
<gene>
    <name evidence="2" type="ORF">AVDCRST_MAG66-4858</name>
</gene>
<name>A0A6J4QKW3_9PSEU</name>
<feature type="region of interest" description="Disordered" evidence="1">
    <location>
        <begin position="1"/>
        <end position="126"/>
    </location>
</feature>
<protein>
    <submittedName>
        <fullName evidence="2">Uncharacterized protein</fullName>
    </submittedName>
</protein>
<feature type="compositionally biased region" description="Basic and acidic residues" evidence="1">
    <location>
        <begin position="47"/>
        <end position="57"/>
    </location>
</feature>
<feature type="non-terminal residue" evidence="2">
    <location>
        <position position="126"/>
    </location>
</feature>
<feature type="compositionally biased region" description="Basic residues" evidence="1">
    <location>
        <begin position="24"/>
        <end position="40"/>
    </location>
</feature>
<accession>A0A6J4QKW3</accession>
<organism evidence="2">
    <name type="scientific">uncultured Pseudonocardia sp</name>
    <dbReference type="NCBI Taxonomy" id="211455"/>
    <lineage>
        <taxon>Bacteria</taxon>
        <taxon>Bacillati</taxon>
        <taxon>Actinomycetota</taxon>
        <taxon>Actinomycetes</taxon>
        <taxon>Pseudonocardiales</taxon>
        <taxon>Pseudonocardiaceae</taxon>
        <taxon>Pseudonocardia</taxon>
        <taxon>environmental samples</taxon>
    </lineage>
</organism>
<evidence type="ECO:0000313" key="2">
    <source>
        <dbReference type="EMBL" id="CAA9447880.1"/>
    </source>
</evidence>
<feature type="compositionally biased region" description="Basic residues" evidence="1">
    <location>
        <begin position="94"/>
        <end position="106"/>
    </location>
</feature>
<reference evidence="2" key="1">
    <citation type="submission" date="2020-02" db="EMBL/GenBank/DDBJ databases">
        <authorList>
            <person name="Meier V. D."/>
        </authorList>
    </citation>
    <scope>NUCLEOTIDE SEQUENCE</scope>
    <source>
        <strain evidence="2">AVDCRST_MAG66</strain>
    </source>
</reference>
<evidence type="ECO:0000256" key="1">
    <source>
        <dbReference type="SAM" id="MobiDB-lite"/>
    </source>
</evidence>
<dbReference type="AlphaFoldDB" id="A0A6J4QKW3"/>
<feature type="non-terminal residue" evidence="2">
    <location>
        <position position="1"/>
    </location>
</feature>
<proteinExistence type="predicted"/>